<keyword evidence="1" id="KW-1185">Reference proteome</keyword>
<gene>
    <name evidence="2" type="primary">LOC116307159</name>
</gene>
<dbReference type="RefSeq" id="XP_031573169.1">
    <property type="nucleotide sequence ID" value="XM_031717309.1"/>
</dbReference>
<name>A0A6P8J107_ACTTE</name>
<sequence>MGQLYTVNTRSRCSECVETGDNPPHRVINNGVYRFWSTVSRSNGCYLKRISANVKCDGTNDTADRQVTLVTAREHSTPTNKRFRFVMENPSSSTNEYVITGSDEGAEVYLQDVPKDSTPPKDEESLFEPEYYYSSTLFRCWNVNGRSDLYIGSQADGKVIMIKGGSEQYPNPEVLFRLVNSI</sequence>
<accession>A0A6P8J107</accession>
<dbReference type="Proteomes" id="UP000515163">
    <property type="component" value="Unplaced"/>
</dbReference>
<proteinExistence type="predicted"/>
<organism evidence="1 2">
    <name type="scientific">Actinia tenebrosa</name>
    <name type="common">Australian red waratah sea anemone</name>
    <dbReference type="NCBI Taxonomy" id="6105"/>
    <lineage>
        <taxon>Eukaryota</taxon>
        <taxon>Metazoa</taxon>
        <taxon>Cnidaria</taxon>
        <taxon>Anthozoa</taxon>
        <taxon>Hexacorallia</taxon>
        <taxon>Actiniaria</taxon>
        <taxon>Actiniidae</taxon>
        <taxon>Actinia</taxon>
    </lineage>
</organism>
<dbReference type="OrthoDB" id="10270071at2759"/>
<reference evidence="2" key="1">
    <citation type="submission" date="2025-08" db="UniProtKB">
        <authorList>
            <consortium name="RefSeq"/>
        </authorList>
    </citation>
    <scope>IDENTIFICATION</scope>
    <source>
        <tissue evidence="2">Tentacle</tissue>
    </source>
</reference>
<dbReference type="GeneID" id="116307159"/>
<dbReference type="KEGG" id="aten:116307159"/>
<evidence type="ECO:0000313" key="1">
    <source>
        <dbReference type="Proteomes" id="UP000515163"/>
    </source>
</evidence>
<protein>
    <submittedName>
        <fullName evidence="2">Uncharacterized protein LOC116307159</fullName>
    </submittedName>
</protein>
<dbReference type="InParanoid" id="A0A6P8J107"/>
<dbReference type="AlphaFoldDB" id="A0A6P8J107"/>
<evidence type="ECO:0000313" key="2">
    <source>
        <dbReference type="RefSeq" id="XP_031573169.1"/>
    </source>
</evidence>